<name>A0A923HTC5_9BURK</name>
<keyword evidence="1" id="KW-0732">Signal</keyword>
<dbReference type="InterPro" id="IPR037107">
    <property type="entry name" value="Put_OMP_sf"/>
</dbReference>
<dbReference type="Pfam" id="PF09982">
    <property type="entry name" value="LpxR"/>
    <property type="match status" value="1"/>
</dbReference>
<proteinExistence type="predicted"/>
<keyword evidence="3" id="KW-1185">Reference proteome</keyword>
<feature type="chain" id="PRO_5037747626" evidence="1">
    <location>
        <begin position="30"/>
        <end position="318"/>
    </location>
</feature>
<gene>
    <name evidence="2" type="ORF">H8K36_12490</name>
</gene>
<sequence length="318" mass="35495">MRLHLLSQPSLFLCCLGLASCSLPSLVQAQQLWPSTAEYQQVQEKGRLTWSLDVENDSMLLKKDDGFYTSGIHLQRKNVLISETQVLSYRWQLGQDLYTASDIKLKPSQLQKQDHPYAGWLYLGVAKELFKNDGSATSVGLDIGCLGACAGGEWTQTNLHRALNQPLPQAWNTQLKQEWGAVAKMAYSPARIQLNSNVDLNTQWQARFGNIFTDASVDLSVRLGQLNALPTQAASYLQLRTGARAVAYNASIQGGFFRHQDLAVSPKRLVPEAELAYVYQGTEWRFYASVIRRGNEIAELSNAKGAQNFAKVQLDFSY</sequence>
<organism evidence="2 3">
    <name type="scientific">Undibacterium nitidum</name>
    <dbReference type="NCBI Taxonomy" id="2762298"/>
    <lineage>
        <taxon>Bacteria</taxon>
        <taxon>Pseudomonadati</taxon>
        <taxon>Pseudomonadota</taxon>
        <taxon>Betaproteobacteria</taxon>
        <taxon>Burkholderiales</taxon>
        <taxon>Oxalobacteraceae</taxon>
        <taxon>Undibacterium</taxon>
    </lineage>
</organism>
<evidence type="ECO:0000256" key="1">
    <source>
        <dbReference type="SAM" id="SignalP"/>
    </source>
</evidence>
<evidence type="ECO:0000313" key="3">
    <source>
        <dbReference type="Proteomes" id="UP000627446"/>
    </source>
</evidence>
<dbReference type="PROSITE" id="PS51257">
    <property type="entry name" value="PROKAR_LIPOPROTEIN"/>
    <property type="match status" value="1"/>
</dbReference>
<dbReference type="AlphaFoldDB" id="A0A923HTC5"/>
<evidence type="ECO:0000313" key="2">
    <source>
        <dbReference type="EMBL" id="MBC3882202.1"/>
    </source>
</evidence>
<comment type="caution">
    <text evidence="2">The sequence shown here is derived from an EMBL/GenBank/DDBJ whole genome shotgun (WGS) entry which is preliminary data.</text>
</comment>
<dbReference type="RefSeq" id="WP_186916809.1">
    <property type="nucleotide sequence ID" value="NZ_JACOFZ010000004.1"/>
</dbReference>
<dbReference type="EMBL" id="JACOFZ010000004">
    <property type="protein sequence ID" value="MBC3882202.1"/>
    <property type="molecule type" value="Genomic_DNA"/>
</dbReference>
<protein>
    <submittedName>
        <fullName evidence="2">Lipid A deacylase LpxR family protein</fullName>
    </submittedName>
</protein>
<reference evidence="2" key="1">
    <citation type="submission" date="2020-08" db="EMBL/GenBank/DDBJ databases">
        <title>Novel species isolated from subtropical streams in China.</title>
        <authorList>
            <person name="Lu H."/>
        </authorList>
    </citation>
    <scope>NUCLEOTIDE SEQUENCE</scope>
    <source>
        <strain evidence="2">LX22W</strain>
    </source>
</reference>
<dbReference type="Proteomes" id="UP000627446">
    <property type="component" value="Unassembled WGS sequence"/>
</dbReference>
<dbReference type="Gene3D" id="2.40.128.140">
    <property type="entry name" value="Outer membrane protein"/>
    <property type="match status" value="1"/>
</dbReference>
<accession>A0A923HTC5</accession>
<dbReference type="InterPro" id="IPR018707">
    <property type="entry name" value="LpxR"/>
</dbReference>
<feature type="signal peptide" evidence="1">
    <location>
        <begin position="1"/>
        <end position="29"/>
    </location>
</feature>